<comment type="subcellular location">
    <subcellularLocation>
        <location evidence="1">Membrane</location>
        <topology evidence="1">Multi-pass membrane protein</topology>
    </subcellularLocation>
</comment>
<dbReference type="STRING" id="1307763.L21SP4_00394"/>
<dbReference type="InterPro" id="IPR020846">
    <property type="entry name" value="MFS_dom"/>
</dbReference>
<dbReference type="EMBL" id="CP010904">
    <property type="protein sequence ID" value="AKJ63674.1"/>
    <property type="molecule type" value="Genomic_DNA"/>
</dbReference>
<evidence type="ECO:0000256" key="8">
    <source>
        <dbReference type="SAM" id="Phobius"/>
    </source>
</evidence>
<dbReference type="InterPro" id="IPR005828">
    <property type="entry name" value="MFS_sugar_transport-like"/>
</dbReference>
<comment type="similarity">
    <text evidence="2 7">Belongs to the major facilitator superfamily. Sugar transporter (TC 2.A.1.1) family.</text>
</comment>
<evidence type="ECO:0000256" key="4">
    <source>
        <dbReference type="ARBA" id="ARBA00022692"/>
    </source>
</evidence>
<keyword evidence="6 8" id="KW-0472">Membrane</keyword>
<evidence type="ECO:0000256" key="3">
    <source>
        <dbReference type="ARBA" id="ARBA00022448"/>
    </source>
</evidence>
<dbReference type="PRINTS" id="PR00171">
    <property type="entry name" value="SUGRTRNSPORT"/>
</dbReference>
<evidence type="ECO:0000313" key="10">
    <source>
        <dbReference type="EMBL" id="AKJ63674.1"/>
    </source>
</evidence>
<keyword evidence="5 8" id="KW-1133">Transmembrane helix</keyword>
<protein>
    <submittedName>
        <fullName evidence="10">D-xylose transporter</fullName>
    </submittedName>
</protein>
<feature type="transmembrane region" description="Helical" evidence="8">
    <location>
        <begin position="54"/>
        <end position="74"/>
    </location>
</feature>
<dbReference type="PANTHER" id="PTHR48023:SF4">
    <property type="entry name" value="D-XYLOSE-PROTON SYMPORTER-LIKE 2"/>
    <property type="match status" value="1"/>
</dbReference>
<dbReference type="Gene3D" id="1.20.1250.20">
    <property type="entry name" value="MFS general substrate transporter like domains"/>
    <property type="match status" value="1"/>
</dbReference>
<evidence type="ECO:0000256" key="5">
    <source>
        <dbReference type="ARBA" id="ARBA00022989"/>
    </source>
</evidence>
<feature type="transmembrane region" description="Helical" evidence="8">
    <location>
        <begin position="169"/>
        <end position="190"/>
    </location>
</feature>
<dbReference type="GO" id="GO:0022857">
    <property type="term" value="F:transmembrane transporter activity"/>
    <property type="evidence" value="ECO:0007669"/>
    <property type="project" value="InterPro"/>
</dbReference>
<feature type="transmembrane region" description="Helical" evidence="8">
    <location>
        <begin position="86"/>
        <end position="104"/>
    </location>
</feature>
<dbReference type="NCBIfam" id="TIGR00879">
    <property type="entry name" value="SP"/>
    <property type="match status" value="1"/>
</dbReference>
<proteinExistence type="inferred from homology"/>
<feature type="transmembrane region" description="Helical" evidence="8">
    <location>
        <begin position="12"/>
        <end position="42"/>
    </location>
</feature>
<evidence type="ECO:0000256" key="7">
    <source>
        <dbReference type="RuleBase" id="RU003346"/>
    </source>
</evidence>
<dbReference type="AlphaFoldDB" id="A0A0G3EHK4"/>
<dbReference type="PANTHER" id="PTHR48023">
    <property type="entry name" value="D-XYLOSE-PROTON SYMPORTER-LIKE 2"/>
    <property type="match status" value="1"/>
</dbReference>
<dbReference type="InterPro" id="IPR036259">
    <property type="entry name" value="MFS_trans_sf"/>
</dbReference>
<dbReference type="GO" id="GO:0016020">
    <property type="term" value="C:membrane"/>
    <property type="evidence" value="ECO:0007669"/>
    <property type="project" value="UniProtKB-SubCell"/>
</dbReference>
<keyword evidence="11" id="KW-1185">Reference proteome</keyword>
<dbReference type="PROSITE" id="PS00217">
    <property type="entry name" value="SUGAR_TRANSPORT_2"/>
    <property type="match status" value="1"/>
</dbReference>
<sequence>MKGDGVSQAGPAYIYLVAMVAAAGGFLFGYDLSIISGAIIFLEEHFGLSAAGKGLAVSSAIFGSILGPLSGMWLNDRFGRRRTLQIAALCFLSSAIGTALPHHIITFNFWRVVGGIGVGLAATTSPMYIAELAPPRLRGRLVTVYQLAVVVGINLAVIASYLLSFEGQWRWMFASEIIPILFLITGLFFVPCSPRWLVARGRRDDALSVLIRINGPEQAAREVQEIRDELREETGRFRELLLPGVRRALLIGIVIMIFSQINGVNMMLIYGPTILVEAGIGTASQAIFFTIFLNLVILICTIIAFWLVQCFGRRQIMIGGVSVMVLGHLLMSATFFLRGSPFLNLGAMFLAAGAFTLSLAPLSWVIISEIFPNQIRAKAVAVVCSILYLSSFLCAQFFPMITGGFEARAGHPGGAYLIFATICALCVLFTWKMLPETKDQTLESIGRFWLHYDKGPGGSADS</sequence>
<feature type="transmembrane region" description="Helical" evidence="8">
    <location>
        <begin position="379"/>
        <end position="401"/>
    </location>
</feature>
<feature type="transmembrane region" description="Helical" evidence="8">
    <location>
        <begin position="413"/>
        <end position="431"/>
    </location>
</feature>
<feature type="transmembrane region" description="Helical" evidence="8">
    <location>
        <begin position="110"/>
        <end position="130"/>
    </location>
</feature>
<dbReference type="GO" id="GO:1904659">
    <property type="term" value="P:D-glucose transmembrane transport"/>
    <property type="evidence" value="ECO:0007669"/>
    <property type="project" value="TreeGrafter"/>
</dbReference>
<feature type="transmembrane region" description="Helical" evidence="8">
    <location>
        <begin position="283"/>
        <end position="308"/>
    </location>
</feature>
<evidence type="ECO:0000256" key="2">
    <source>
        <dbReference type="ARBA" id="ARBA00010992"/>
    </source>
</evidence>
<feature type="transmembrane region" description="Helical" evidence="8">
    <location>
        <begin position="315"/>
        <end position="336"/>
    </location>
</feature>
<name>A0A0G3EHK4_9BACT</name>
<reference evidence="11" key="1">
    <citation type="submission" date="2015-02" db="EMBL/GenBank/DDBJ databases">
        <title>Description and complete genome sequence of the first cultured representative of the subdivision 5 of the Verrucomicrobia phylum.</title>
        <authorList>
            <person name="Spring S."/>
            <person name="Bunk B."/>
            <person name="Sproer C."/>
            <person name="Klenk H.-P."/>
        </authorList>
    </citation>
    <scope>NUCLEOTIDE SEQUENCE [LARGE SCALE GENOMIC DNA]</scope>
    <source>
        <strain evidence="11">L21-Fru-AB</strain>
    </source>
</reference>
<dbReference type="KEGG" id="vbl:L21SP4_00394"/>
<dbReference type="SUPFAM" id="SSF103473">
    <property type="entry name" value="MFS general substrate transporter"/>
    <property type="match status" value="1"/>
</dbReference>
<keyword evidence="3 7" id="KW-0813">Transport</keyword>
<keyword evidence="4 8" id="KW-0812">Transmembrane</keyword>
<dbReference type="InterPro" id="IPR050820">
    <property type="entry name" value="MFS_Sugar_Transporter"/>
</dbReference>
<organism evidence="10 11">
    <name type="scientific">Kiritimatiella glycovorans</name>
    <dbReference type="NCBI Taxonomy" id="1307763"/>
    <lineage>
        <taxon>Bacteria</taxon>
        <taxon>Pseudomonadati</taxon>
        <taxon>Kiritimatiellota</taxon>
        <taxon>Kiritimatiellia</taxon>
        <taxon>Kiritimatiellales</taxon>
        <taxon>Kiritimatiellaceae</taxon>
        <taxon>Kiritimatiella</taxon>
    </lineage>
</organism>
<dbReference type="OrthoDB" id="9783823at2"/>
<dbReference type="RefSeq" id="WP_052881083.1">
    <property type="nucleotide sequence ID" value="NZ_CP010904.1"/>
</dbReference>
<dbReference type="Pfam" id="PF00083">
    <property type="entry name" value="Sugar_tr"/>
    <property type="match status" value="1"/>
</dbReference>
<evidence type="ECO:0000313" key="11">
    <source>
        <dbReference type="Proteomes" id="UP000035268"/>
    </source>
</evidence>
<gene>
    <name evidence="10" type="primary">xylE_2</name>
    <name evidence="10" type="ORF">L21SP4_00394</name>
</gene>
<reference evidence="10 11" key="2">
    <citation type="journal article" date="2016" name="ISME J.">
        <title>Characterization of the first cultured representative of Verrucomicrobia subdivision 5 indicates the proposal of a novel phylum.</title>
        <authorList>
            <person name="Spring S."/>
            <person name="Bunk B."/>
            <person name="Sproer C."/>
            <person name="Schumann P."/>
            <person name="Rohde M."/>
            <person name="Tindall B.J."/>
            <person name="Klenk H.P."/>
        </authorList>
    </citation>
    <scope>NUCLEOTIDE SEQUENCE [LARGE SCALE GENOMIC DNA]</scope>
    <source>
        <strain evidence="10 11">L21-Fru-AB</strain>
    </source>
</reference>
<evidence type="ECO:0000256" key="6">
    <source>
        <dbReference type="ARBA" id="ARBA00023136"/>
    </source>
</evidence>
<dbReference type="Proteomes" id="UP000035268">
    <property type="component" value="Chromosome"/>
</dbReference>
<dbReference type="InterPro" id="IPR003663">
    <property type="entry name" value="Sugar/inositol_transpt"/>
</dbReference>
<evidence type="ECO:0000256" key="1">
    <source>
        <dbReference type="ARBA" id="ARBA00004141"/>
    </source>
</evidence>
<dbReference type="PATRIC" id="fig|1609981.3.peg.414"/>
<evidence type="ECO:0000259" key="9">
    <source>
        <dbReference type="PROSITE" id="PS50850"/>
    </source>
</evidence>
<feature type="transmembrane region" description="Helical" evidence="8">
    <location>
        <begin position="342"/>
        <end position="367"/>
    </location>
</feature>
<accession>A0A0G3EHK4</accession>
<feature type="domain" description="Major facilitator superfamily (MFS) profile" evidence="9">
    <location>
        <begin position="17"/>
        <end position="438"/>
    </location>
</feature>
<dbReference type="InterPro" id="IPR005829">
    <property type="entry name" value="Sugar_transporter_CS"/>
</dbReference>
<dbReference type="PROSITE" id="PS50850">
    <property type="entry name" value="MFS"/>
    <property type="match status" value="1"/>
</dbReference>
<feature type="transmembrane region" description="Helical" evidence="8">
    <location>
        <begin position="142"/>
        <end position="163"/>
    </location>
</feature>
<feature type="transmembrane region" description="Helical" evidence="8">
    <location>
        <begin position="248"/>
        <end position="271"/>
    </location>
</feature>